<evidence type="ECO:0000313" key="1">
    <source>
        <dbReference type="EMBL" id="HFK19729.1"/>
    </source>
</evidence>
<dbReference type="SUPFAM" id="SSF56784">
    <property type="entry name" value="HAD-like"/>
    <property type="match status" value="1"/>
</dbReference>
<name>A0A7C3EVB3_9CREN</name>
<protein>
    <submittedName>
        <fullName evidence="1">HAD family hydrolase</fullName>
    </submittedName>
</protein>
<keyword evidence="1" id="KW-0378">Hydrolase</keyword>
<dbReference type="InterPro" id="IPR041492">
    <property type="entry name" value="HAD_2"/>
</dbReference>
<accession>A0A7C3EVB3</accession>
<reference evidence="1" key="1">
    <citation type="journal article" date="2020" name="mSystems">
        <title>Genome- and Community-Level Interaction Insights into Carbon Utilization and Element Cycling Functions of Hydrothermarchaeota in Hydrothermal Sediment.</title>
        <authorList>
            <person name="Zhou Z."/>
            <person name="Liu Y."/>
            <person name="Xu W."/>
            <person name="Pan J."/>
            <person name="Luo Z.H."/>
            <person name="Li M."/>
        </authorList>
    </citation>
    <scope>NUCLEOTIDE SEQUENCE [LARGE SCALE GENOMIC DNA]</scope>
    <source>
        <strain evidence="1">SpSt-468</strain>
    </source>
</reference>
<organism evidence="1">
    <name type="scientific">Candidatus Methanomethylicus mesodigestus</name>
    <dbReference type="NCBI Taxonomy" id="1867258"/>
    <lineage>
        <taxon>Archaea</taxon>
        <taxon>Thermoproteota</taxon>
        <taxon>Methanosuratincolia</taxon>
        <taxon>Candidatus Methanomethylicales</taxon>
        <taxon>Candidatus Methanomethylicaceae</taxon>
        <taxon>Candidatus Methanomethylicus</taxon>
    </lineage>
</organism>
<dbReference type="GO" id="GO:0016787">
    <property type="term" value="F:hydrolase activity"/>
    <property type="evidence" value="ECO:0007669"/>
    <property type="project" value="UniProtKB-KW"/>
</dbReference>
<proteinExistence type="predicted"/>
<dbReference type="InterPro" id="IPR023214">
    <property type="entry name" value="HAD_sf"/>
</dbReference>
<dbReference type="AlphaFoldDB" id="A0A7C3EVB3"/>
<dbReference type="InterPro" id="IPR036412">
    <property type="entry name" value="HAD-like_sf"/>
</dbReference>
<dbReference type="EMBL" id="DSTX01000001">
    <property type="protein sequence ID" value="HFK19729.1"/>
    <property type="molecule type" value="Genomic_DNA"/>
</dbReference>
<dbReference type="Gene3D" id="1.10.150.520">
    <property type="match status" value="1"/>
</dbReference>
<sequence length="138" mass="15559">MQETHRTARHKLRAVIFDMDNTLFEFADAQMAACGAVIDKLGTGSKVALFALFASCNYGFECYENISDYMHRLGIHDEGKFFECCDAYEETKHDSIVVYSGMRESLEELKRLGLRSLPIPRSPEQDRSLQALGASPRA</sequence>
<gene>
    <name evidence="1" type="ORF">ENS19_00410</name>
</gene>
<comment type="caution">
    <text evidence="1">The sequence shown here is derived from an EMBL/GenBank/DDBJ whole genome shotgun (WGS) entry which is preliminary data.</text>
</comment>
<dbReference type="Gene3D" id="3.40.50.1000">
    <property type="entry name" value="HAD superfamily/HAD-like"/>
    <property type="match status" value="1"/>
</dbReference>
<dbReference type="Pfam" id="PF13419">
    <property type="entry name" value="HAD_2"/>
    <property type="match status" value="1"/>
</dbReference>